<dbReference type="InterPro" id="IPR038844">
    <property type="entry name" value="CFAP157"/>
</dbReference>
<keyword evidence="5" id="KW-0969">Cilium</keyword>
<accession>A0A4P9X9D8</accession>
<feature type="coiled-coil region" evidence="7">
    <location>
        <begin position="24"/>
        <end position="51"/>
    </location>
</feature>
<feature type="compositionally biased region" description="Polar residues" evidence="8">
    <location>
        <begin position="503"/>
        <end position="521"/>
    </location>
</feature>
<keyword evidence="6" id="KW-0966">Cell projection</keyword>
<dbReference type="GO" id="GO:0036064">
    <property type="term" value="C:ciliary basal body"/>
    <property type="evidence" value="ECO:0007669"/>
    <property type="project" value="TreeGrafter"/>
</dbReference>
<evidence type="ECO:0000256" key="3">
    <source>
        <dbReference type="ARBA" id="ARBA00014087"/>
    </source>
</evidence>
<feature type="compositionally biased region" description="Low complexity" evidence="8">
    <location>
        <begin position="370"/>
        <end position="380"/>
    </location>
</feature>
<evidence type="ECO:0000256" key="8">
    <source>
        <dbReference type="SAM" id="MobiDB-lite"/>
    </source>
</evidence>
<feature type="compositionally biased region" description="Basic and acidic residues" evidence="8">
    <location>
        <begin position="534"/>
        <end position="547"/>
    </location>
</feature>
<evidence type="ECO:0000256" key="4">
    <source>
        <dbReference type="ARBA" id="ARBA00023054"/>
    </source>
</evidence>
<feature type="compositionally biased region" description="Basic and acidic residues" evidence="8">
    <location>
        <begin position="332"/>
        <end position="347"/>
    </location>
</feature>
<gene>
    <name evidence="9" type="ORF">CXG81DRAFT_18312</name>
</gene>
<protein>
    <recommendedName>
        <fullName evidence="3">Cilia- and flagella-associated protein 157</fullName>
    </recommendedName>
</protein>
<evidence type="ECO:0000256" key="1">
    <source>
        <dbReference type="ARBA" id="ARBA00004138"/>
    </source>
</evidence>
<evidence type="ECO:0000256" key="7">
    <source>
        <dbReference type="SAM" id="Coils"/>
    </source>
</evidence>
<evidence type="ECO:0000313" key="9">
    <source>
        <dbReference type="EMBL" id="RKP01953.1"/>
    </source>
</evidence>
<keyword evidence="4 7" id="KW-0175">Coiled coil</keyword>
<dbReference type="GO" id="GO:0008017">
    <property type="term" value="F:microtubule binding"/>
    <property type="evidence" value="ECO:0007669"/>
    <property type="project" value="TreeGrafter"/>
</dbReference>
<evidence type="ECO:0000256" key="2">
    <source>
        <dbReference type="ARBA" id="ARBA00010841"/>
    </source>
</evidence>
<evidence type="ECO:0000256" key="6">
    <source>
        <dbReference type="ARBA" id="ARBA00023273"/>
    </source>
</evidence>
<sequence>MSAKPKTKVKPAQDLPELEGPSKLAQDINHLQLLEKQIRILNEQHAAAVEKAAKTAAERDHLVGMLKATTTEKEEIVEFLNLKIRDYETKLSALDHQLRAFESGREAHEAELTHRTEKRIAELTEALENAQRDHQTVEKELASVETFRLQRNRFDEQLENAKQQLDIKDKQYKESLTSVERLLMQEKAQMRKDLFQKVNDALTNLRKVAKQQMDETTVRVLQENMALSSQIKKMSRRTLGILRENEQYKSQIRQYKLDLSLAQETSTSALRQKRVNESAIHSLIGKLKVTDAIIDTLASSQGSAALADADANDKGPSLAHASHPGAQAVHRAHPETSGAREGDERPRSRGRRSHSQGAIHHVEFADTVTSSASESARPSSHQGRQERQLIRDLSHRLDGIHDLIDSFTDLYNALPNRGTVHDPSRGIQLQLPQFKSEMKRLVLKLRDVSLDINEDTTPSMEDVFFDYDDGGHDGEDDVDYEFRFSSDGSSFQIDDLEDEAYPATSSRGSAAPPSNRSTRSAASGPKRPGSQPAPHDHALLKSLDDTPRNGAGDLSAATQTYGGEIDSAVIAQRADDRPWGRSAVTLPKRGAGLYLPVLTQETVMKAVAKTGL</sequence>
<proteinExistence type="inferred from homology"/>
<name>A0A4P9X9D8_9FUNG</name>
<dbReference type="Proteomes" id="UP000274922">
    <property type="component" value="Unassembled WGS sequence"/>
</dbReference>
<feature type="region of interest" description="Disordered" evidence="8">
    <location>
        <begin position="1"/>
        <end position="20"/>
    </location>
</feature>
<evidence type="ECO:0000256" key="5">
    <source>
        <dbReference type="ARBA" id="ARBA00023069"/>
    </source>
</evidence>
<dbReference type="PANTHER" id="PTHR31954">
    <property type="entry name" value="CILIA- AND FLAGELLA-ASSOCIATED PROTEIN 157"/>
    <property type="match status" value="1"/>
</dbReference>
<feature type="coiled-coil region" evidence="7">
    <location>
        <begin position="77"/>
        <end position="171"/>
    </location>
</feature>
<feature type="region of interest" description="Disordered" evidence="8">
    <location>
        <begin position="308"/>
        <end position="387"/>
    </location>
</feature>
<comment type="similarity">
    <text evidence="2">Belongs to the CFAP157 family.</text>
</comment>
<evidence type="ECO:0000313" key="10">
    <source>
        <dbReference type="Proteomes" id="UP000274922"/>
    </source>
</evidence>
<keyword evidence="10" id="KW-1185">Reference proteome</keyword>
<organism evidence="9 10">
    <name type="scientific">Caulochytrium protostelioides</name>
    <dbReference type="NCBI Taxonomy" id="1555241"/>
    <lineage>
        <taxon>Eukaryota</taxon>
        <taxon>Fungi</taxon>
        <taxon>Fungi incertae sedis</taxon>
        <taxon>Chytridiomycota</taxon>
        <taxon>Chytridiomycota incertae sedis</taxon>
        <taxon>Chytridiomycetes</taxon>
        <taxon>Caulochytriales</taxon>
        <taxon>Caulochytriaceae</taxon>
        <taxon>Caulochytrium</taxon>
    </lineage>
</organism>
<dbReference type="OrthoDB" id="166611at2759"/>
<dbReference type="STRING" id="1555241.A0A4P9X9D8"/>
<dbReference type="PANTHER" id="PTHR31954:SF1">
    <property type="entry name" value="CILIA- AND FLAGELLA-ASSOCIATED PROTEIN 157"/>
    <property type="match status" value="1"/>
</dbReference>
<dbReference type="AlphaFoldDB" id="A0A4P9X9D8"/>
<comment type="subcellular location">
    <subcellularLocation>
        <location evidence="1">Cell projection</location>
        <location evidence="1">Cilium</location>
    </subcellularLocation>
</comment>
<reference evidence="10" key="1">
    <citation type="journal article" date="2018" name="Nat. Microbiol.">
        <title>Leveraging single-cell genomics to expand the fungal tree of life.</title>
        <authorList>
            <person name="Ahrendt S.R."/>
            <person name="Quandt C.A."/>
            <person name="Ciobanu D."/>
            <person name="Clum A."/>
            <person name="Salamov A."/>
            <person name="Andreopoulos B."/>
            <person name="Cheng J.F."/>
            <person name="Woyke T."/>
            <person name="Pelin A."/>
            <person name="Henrissat B."/>
            <person name="Reynolds N.K."/>
            <person name="Benny G.L."/>
            <person name="Smith M.E."/>
            <person name="James T.Y."/>
            <person name="Grigoriev I.V."/>
        </authorList>
    </citation>
    <scope>NUCLEOTIDE SEQUENCE [LARGE SCALE GENOMIC DNA]</scope>
    <source>
        <strain evidence="10">ATCC 52028</strain>
    </source>
</reference>
<feature type="region of interest" description="Disordered" evidence="8">
    <location>
        <begin position="499"/>
        <end position="559"/>
    </location>
</feature>
<dbReference type="EMBL" id="ML014156">
    <property type="protein sequence ID" value="RKP01953.1"/>
    <property type="molecule type" value="Genomic_DNA"/>
</dbReference>